<name>A0AA35W9U9_GEOBA</name>
<feature type="region of interest" description="Disordered" evidence="2">
    <location>
        <begin position="988"/>
        <end position="1007"/>
    </location>
</feature>
<reference evidence="4" key="1">
    <citation type="submission" date="2023-03" db="EMBL/GenBank/DDBJ databases">
        <authorList>
            <person name="Steffen K."/>
            <person name="Cardenas P."/>
        </authorList>
    </citation>
    <scope>NUCLEOTIDE SEQUENCE</scope>
</reference>
<protein>
    <submittedName>
        <fullName evidence="4">Ral GTPase-activating protein subunit beta</fullName>
    </submittedName>
</protein>
<evidence type="ECO:0000313" key="4">
    <source>
        <dbReference type="EMBL" id="CAI8012714.1"/>
    </source>
</evidence>
<dbReference type="InterPro" id="IPR035974">
    <property type="entry name" value="Rap/Ran-GAP_sf"/>
</dbReference>
<feature type="compositionally biased region" description="Basic and acidic residues" evidence="2">
    <location>
        <begin position="1323"/>
        <end position="1333"/>
    </location>
</feature>
<dbReference type="GO" id="GO:0051056">
    <property type="term" value="P:regulation of small GTPase mediated signal transduction"/>
    <property type="evidence" value="ECO:0007669"/>
    <property type="project" value="InterPro"/>
</dbReference>
<dbReference type="InterPro" id="IPR039930">
    <property type="entry name" value="RALGAPB"/>
</dbReference>
<feature type="region of interest" description="Disordered" evidence="2">
    <location>
        <begin position="379"/>
        <end position="427"/>
    </location>
</feature>
<dbReference type="SUPFAM" id="SSF111347">
    <property type="entry name" value="Rap/Ran-GAP"/>
    <property type="match status" value="2"/>
</dbReference>
<comment type="caution">
    <text evidence="4">The sequence shown here is derived from an EMBL/GenBank/DDBJ whole genome shotgun (WGS) entry which is preliminary data.</text>
</comment>
<dbReference type="Pfam" id="PF20412">
    <property type="entry name" value="RALGAPB_N"/>
    <property type="match status" value="1"/>
</dbReference>
<gene>
    <name evidence="4" type="ORF">GBAR_LOCUS8136</name>
</gene>
<feature type="compositionally biased region" description="Pro residues" evidence="2">
    <location>
        <begin position="998"/>
        <end position="1007"/>
    </location>
</feature>
<feature type="region of interest" description="Disordered" evidence="2">
    <location>
        <begin position="52"/>
        <end position="78"/>
    </location>
</feature>
<evidence type="ECO:0000256" key="2">
    <source>
        <dbReference type="SAM" id="MobiDB-lite"/>
    </source>
</evidence>
<accession>A0AA35W9U9</accession>
<organism evidence="4 5">
    <name type="scientific">Geodia barretti</name>
    <name type="common">Barrett's horny sponge</name>
    <dbReference type="NCBI Taxonomy" id="519541"/>
    <lineage>
        <taxon>Eukaryota</taxon>
        <taxon>Metazoa</taxon>
        <taxon>Porifera</taxon>
        <taxon>Demospongiae</taxon>
        <taxon>Heteroscleromorpha</taxon>
        <taxon>Tetractinellida</taxon>
        <taxon>Astrophorina</taxon>
        <taxon>Geodiidae</taxon>
        <taxon>Geodia</taxon>
    </lineage>
</organism>
<dbReference type="Gene3D" id="3.40.50.11210">
    <property type="entry name" value="Rap/Ran-GAP"/>
    <property type="match status" value="1"/>
</dbReference>
<dbReference type="Proteomes" id="UP001174909">
    <property type="component" value="Unassembled WGS sequence"/>
</dbReference>
<evidence type="ECO:0000256" key="1">
    <source>
        <dbReference type="ARBA" id="ARBA00022468"/>
    </source>
</evidence>
<evidence type="ECO:0000313" key="5">
    <source>
        <dbReference type="Proteomes" id="UP001174909"/>
    </source>
</evidence>
<feature type="region of interest" description="Disordered" evidence="2">
    <location>
        <begin position="1312"/>
        <end position="1336"/>
    </location>
</feature>
<dbReference type="GO" id="GO:0005096">
    <property type="term" value="F:GTPase activator activity"/>
    <property type="evidence" value="ECO:0007669"/>
    <property type="project" value="UniProtKB-KW"/>
</dbReference>
<dbReference type="PANTHER" id="PTHR21344:SF1">
    <property type="entry name" value="RAL GTPASE-ACTIVATING PROTEIN SUBUNIT BETA"/>
    <property type="match status" value="1"/>
</dbReference>
<feature type="domain" description="Rap-GAP" evidence="3">
    <location>
        <begin position="1130"/>
        <end position="1392"/>
    </location>
</feature>
<sequence>MAQPPPLAEVAMYSECASLTESLQERSPPRIVLSSYPPAVGREVVRSVLPPLKGSSRLSPAGRETGSGEGEEQSPLQTREEVEWTMEVLGHGLQLPLSDHDLVSSCIAVYEDWLSAFSPSPSSTVPAPVVTDPNRYCLVILTHLYQLFTPREADSGSQLELHLQLCQKVLTLTKSLVMTSGEKLSEPTCEAVCRHLLSVADLLLSPPLDPFSLPARLSGQLTHVLFAAWLRACTAFFPEPHMWKSLRELCLRWRHHLCLATEWSSLMYSLTLRVVSLLYSPSYLAHLQDNLHEDSEFSEILRSIPPDSLVQAWFRLLHTLGNPVDLSSLSSLPLFQKVAGDHLSVPPAPDLPHIFYEALQGVARLVYLFLGLEPRQEVPRPPSEGSASFPPLSARPSPQGLRRKGSKEFRDKSSVSGSIGGGGGTKKSTIWYDVTSPRLPIVPQLTPLTSPLSSDVKRPRGNTILHLFGSWLFEAVTRPVLHAAGGERGRQTDSARPAVFRSLVDLNGSTDSTLTLTTPPEDHAQFEAGRAEAIGALCAIFSSQPCGEPFLPVYLARFYRCLHLGLKHDEASQGLVMTRILLNSPSLFRKGLPGLNLVLPSFLTALELVLPHPAPLVRCSVGTQELRHASIQILLSVFSLPLHFLQQPLPAMSVEDEEEEEERDSVTFYSLREWTLWLLFSAIEHERDGSNLQLLLHGVLVCLQDTVLYENVTTRLAEEGVGEGESGSARTEFFSSVVKDYGSASLFRRASKAAHWCLLQWQNKIHISLSALELLQGLAQLQFEYIDHEDLNMAVMWVCEYIHRRAEKDKILHSKDLHTSIVAAFSCLLSWVTLHPYLLGDKTILEAVMQVVELGISGTFSQSPSGSTVYKGEKELKPISGRVKEIAEFVLTAIMEQVGAFPLPCGAESTSSLLNEEHLLARLPVTGTQTTADSQFRYFLVDNSIVLGLLEAEFTADAAPSVTAVVRGLSGRHSWNMQLRMRPRSSQAVGSQCGSMPRPAPTSPPLLSPSSFHRTPWPEEACDGPELELNSSIPSLQSVLDTAGREEYEEMAQQLSRETELETSGRGDLLLAPCPPLHPPVRTEVSMSTGRLLLNHLSLLGMEVIQPLQAGQKQSVVMLDHSNPSFKQSLGGLDRLPTRVCNTVFVLYCRQGCHRPDDILAQQAGSVGARPPEFLEFLQGLGWSVDDLSHTGFSGKIRPERPDETGHLLQFAAQVPQQQPFHYFADSMTEMAFVQPILRSSVSHSSASLRSVESSDSGQDAVSLMSKSSLPPPAPSAAAGVEREQLSSQTSLPFLPHANQAAAEGERFHTLPTRGKLTSGSRTDIHSISDQPRKKTAVPQDCAAMVVWLERFEDHASFPLESLSAVLHGASFSGGSRLSHQRRVLPCIFIHMLPSGLYQVTTTAPRMESLAGPLMEGMVVSRRSLSRLVRLTAANMCGRHRLDNEGYCPPHVKRKRKIEEMAAAFSLQTSVPEFYSRLLFPDRTVP</sequence>
<dbReference type="InterPro" id="IPR000331">
    <property type="entry name" value="Rap/Ran_GAP_dom"/>
</dbReference>
<keyword evidence="1" id="KW-0343">GTPase activation</keyword>
<dbReference type="EMBL" id="CASHTH010001211">
    <property type="protein sequence ID" value="CAI8012714.1"/>
    <property type="molecule type" value="Genomic_DNA"/>
</dbReference>
<evidence type="ECO:0000259" key="3">
    <source>
        <dbReference type="PROSITE" id="PS50085"/>
    </source>
</evidence>
<proteinExistence type="predicted"/>
<dbReference type="PANTHER" id="PTHR21344">
    <property type="entry name" value="RAL GTPASE-ACTIVATING PROTEIN SUBUNIT BETA"/>
    <property type="match status" value="1"/>
</dbReference>
<dbReference type="InterPro" id="IPR046859">
    <property type="entry name" value="RGPA/RALGAPB_N"/>
</dbReference>
<dbReference type="PROSITE" id="PS50085">
    <property type="entry name" value="RAPGAP"/>
    <property type="match status" value="1"/>
</dbReference>
<keyword evidence="5" id="KW-1185">Reference proteome</keyword>
<feature type="region of interest" description="Disordered" evidence="2">
    <location>
        <begin position="1249"/>
        <end position="1286"/>
    </location>
</feature>